<evidence type="ECO:0000313" key="1">
    <source>
        <dbReference type="EMBL" id="GJH21201.1"/>
    </source>
</evidence>
<sequence>MVPVVEFARAHGSGPRAPRGTSMGSSDELTLPIRAMAFAAMILLSAASPLAVAQIVAAPGSGAQVVQTQNGLQQVNIAKPSAAGVSVNNYSQFDIQKQGALLNNSPTIVQTQQAGYVNGNPNLAPGQSAGIIVNQVMSNSPSQLNGFLEVAGQRAEVVIANPNGLVINGGGFINTSRAILTTGTPNYGANGGLTGFNVNGGNITVQGAGLNATNVDQVDLLARAIQVNAAIYANTLNVIAGSNQIDHNTLAATPIAGNGPAPSVAIDVSALGGMYANRIYLVSNEFGVGVSNKGVLAAQAGDLTLQSNGQLVLAGTTNASGSINASATQGIDNSGTTYAQHDVVATTGGALSNSGVLAAQNNTTINAGNVASTGTLGAGVNSDGTIASSGDLKVTSSGAVSATGRNEGGGNTTIQGASINLAGSNTSANGALALSATNGDMNLSGASSTAGGTLVANAAGTLTNDGGKLSSGAAMQVAAGSLSNAKGRHPRCSVRRSWWH</sequence>
<dbReference type="Proteomes" id="UP001055013">
    <property type="component" value="Unassembled WGS sequence"/>
</dbReference>
<proteinExistence type="predicted"/>
<gene>
    <name evidence="1" type="ORF">CBA19CS22_31685</name>
</gene>
<dbReference type="EMBL" id="BPUR01000025">
    <property type="protein sequence ID" value="GJH21201.1"/>
    <property type="molecule type" value="Genomic_DNA"/>
</dbReference>
<organism evidence="1 2">
    <name type="scientific">Caballeronia novacaledonica</name>
    <dbReference type="NCBI Taxonomy" id="1544861"/>
    <lineage>
        <taxon>Bacteria</taxon>
        <taxon>Pseudomonadati</taxon>
        <taxon>Pseudomonadota</taxon>
        <taxon>Betaproteobacteria</taxon>
        <taxon>Burkholderiales</taxon>
        <taxon>Burkholderiaceae</taxon>
        <taxon>Caballeronia</taxon>
    </lineage>
</organism>
<comment type="caution">
    <text evidence="1">The sequence shown here is derived from an EMBL/GenBank/DDBJ whole genome shotgun (WGS) entry which is preliminary data.</text>
</comment>
<evidence type="ECO:0000313" key="2">
    <source>
        <dbReference type="Proteomes" id="UP001055013"/>
    </source>
</evidence>
<name>A0ACB5R1B8_9BURK</name>
<keyword evidence="2" id="KW-1185">Reference proteome</keyword>
<reference evidence="1" key="1">
    <citation type="submission" date="2021-09" db="EMBL/GenBank/DDBJ databases">
        <title>Isolation and characterization of 3-chlorobenzoate degrading bacteria from soils in Shizuoka.</title>
        <authorList>
            <person name="Ifat A."/>
            <person name="Ogawa N."/>
            <person name="Kimbara K."/>
            <person name="Moriuchi R."/>
            <person name="Dohra H."/>
            <person name="Shintani M."/>
        </authorList>
    </citation>
    <scope>NUCLEOTIDE SEQUENCE</scope>
    <source>
        <strain evidence="1">19CS2-2</strain>
    </source>
</reference>
<accession>A0ACB5R1B8</accession>
<protein>
    <submittedName>
        <fullName evidence="1">Uncharacterized protein</fullName>
    </submittedName>
</protein>